<dbReference type="EC" id="3.1.4.11" evidence="3 8"/>
<dbReference type="GO" id="GO:0016042">
    <property type="term" value="P:lipid catabolic process"/>
    <property type="evidence" value="ECO:0007669"/>
    <property type="project" value="UniProtKB-KW"/>
</dbReference>
<accession>A0A445H254</accession>
<evidence type="ECO:0000256" key="7">
    <source>
        <dbReference type="ARBA" id="ARBA00023224"/>
    </source>
</evidence>
<keyword evidence="5 8" id="KW-0442">Lipid degradation</keyword>
<name>A0A445H254_GLYSO</name>
<dbReference type="SUPFAM" id="SSF49562">
    <property type="entry name" value="C2 domain (Calcium/lipid-binding domain, CaLB)"/>
    <property type="match status" value="1"/>
</dbReference>
<organism evidence="11 12">
    <name type="scientific">Glycine soja</name>
    <name type="common">Wild soybean</name>
    <dbReference type="NCBI Taxonomy" id="3848"/>
    <lineage>
        <taxon>Eukaryota</taxon>
        <taxon>Viridiplantae</taxon>
        <taxon>Streptophyta</taxon>
        <taxon>Embryophyta</taxon>
        <taxon>Tracheophyta</taxon>
        <taxon>Spermatophyta</taxon>
        <taxon>Magnoliopsida</taxon>
        <taxon>eudicotyledons</taxon>
        <taxon>Gunneridae</taxon>
        <taxon>Pentapetalae</taxon>
        <taxon>rosids</taxon>
        <taxon>fabids</taxon>
        <taxon>Fabales</taxon>
        <taxon>Fabaceae</taxon>
        <taxon>Papilionoideae</taxon>
        <taxon>50 kb inversion clade</taxon>
        <taxon>NPAAA clade</taxon>
        <taxon>indigoferoid/millettioid clade</taxon>
        <taxon>Phaseoleae</taxon>
        <taxon>Glycine</taxon>
        <taxon>Glycine subgen. Soja</taxon>
    </lineage>
</organism>
<gene>
    <name evidence="11" type="ORF">D0Y65_037819</name>
</gene>
<dbReference type="PROSITE" id="PS50008">
    <property type="entry name" value="PIPLC_Y_DOMAIN"/>
    <property type="match status" value="1"/>
</dbReference>
<dbReference type="Gene3D" id="1.10.238.10">
    <property type="entry name" value="EF-hand"/>
    <property type="match status" value="1"/>
</dbReference>
<evidence type="ECO:0000313" key="12">
    <source>
        <dbReference type="Proteomes" id="UP000289340"/>
    </source>
</evidence>
<dbReference type="PANTHER" id="PTHR10336:SF161">
    <property type="entry name" value="PHOSPHOINOSITIDE PHOSPHOLIPASE C"/>
    <property type="match status" value="1"/>
</dbReference>
<dbReference type="InterPro" id="IPR000909">
    <property type="entry name" value="PLipase_C_PInositol-sp_X_dom"/>
</dbReference>
<dbReference type="PRINTS" id="PR00390">
    <property type="entry name" value="PHPHLIPASEC"/>
</dbReference>
<dbReference type="Pfam" id="PF00387">
    <property type="entry name" value="PI-PLC-Y"/>
    <property type="match status" value="1"/>
</dbReference>
<evidence type="ECO:0000256" key="2">
    <source>
        <dbReference type="ARBA" id="ARBA00004202"/>
    </source>
</evidence>
<dbReference type="SUPFAM" id="SSF51695">
    <property type="entry name" value="PLC-like phosphodiesterases"/>
    <property type="match status" value="1"/>
</dbReference>
<dbReference type="InterPro" id="IPR018247">
    <property type="entry name" value="EF_Hand_1_Ca_BS"/>
</dbReference>
<dbReference type="SUPFAM" id="SSF47473">
    <property type="entry name" value="EF-hand"/>
    <property type="match status" value="1"/>
</dbReference>
<dbReference type="GO" id="GO:0004435">
    <property type="term" value="F:phosphatidylinositol-4,5-bisphosphate phospholipase C activity"/>
    <property type="evidence" value="ECO:0007669"/>
    <property type="project" value="UniProtKB-EC"/>
</dbReference>
<dbReference type="Pfam" id="PF00388">
    <property type="entry name" value="PI-PLC-X"/>
    <property type="match status" value="1"/>
</dbReference>
<dbReference type="GO" id="GO:0051209">
    <property type="term" value="P:release of sequestered calcium ion into cytosol"/>
    <property type="evidence" value="ECO:0007669"/>
    <property type="project" value="TreeGrafter"/>
</dbReference>
<comment type="catalytic activity">
    <reaction evidence="1 8">
        <text>a 1,2-diacyl-sn-glycero-3-phospho-(1D-myo-inositol-4,5-bisphosphate) + H2O = 1D-myo-inositol 1,4,5-trisphosphate + a 1,2-diacyl-sn-glycerol + H(+)</text>
        <dbReference type="Rhea" id="RHEA:33179"/>
        <dbReference type="ChEBI" id="CHEBI:15377"/>
        <dbReference type="ChEBI" id="CHEBI:15378"/>
        <dbReference type="ChEBI" id="CHEBI:17815"/>
        <dbReference type="ChEBI" id="CHEBI:58456"/>
        <dbReference type="ChEBI" id="CHEBI:203600"/>
        <dbReference type="EC" id="3.1.4.11"/>
    </reaction>
</comment>
<dbReference type="AlphaFoldDB" id="A0A445H254"/>
<dbReference type="Proteomes" id="UP000289340">
    <property type="component" value="Chromosome 14"/>
</dbReference>
<evidence type="ECO:0000256" key="6">
    <source>
        <dbReference type="ARBA" id="ARBA00023098"/>
    </source>
</evidence>
<feature type="domain" description="C2" evidence="9">
    <location>
        <begin position="295"/>
        <end position="414"/>
    </location>
</feature>
<evidence type="ECO:0000256" key="8">
    <source>
        <dbReference type="RuleBase" id="RU361133"/>
    </source>
</evidence>
<reference evidence="11 12" key="1">
    <citation type="submission" date="2018-09" db="EMBL/GenBank/DDBJ databases">
        <title>A high-quality reference genome of wild soybean provides a powerful tool to mine soybean genomes.</title>
        <authorList>
            <person name="Xie M."/>
            <person name="Chung C.Y.L."/>
            <person name="Li M.-W."/>
            <person name="Wong F.-L."/>
            <person name="Chan T.-F."/>
            <person name="Lam H.-M."/>
        </authorList>
    </citation>
    <scope>NUCLEOTIDE SEQUENCE [LARGE SCALE GENOMIC DNA]</scope>
    <source>
        <strain evidence="12">cv. W05</strain>
        <tissue evidence="11">Hypocotyl of etiolated seedlings</tissue>
    </source>
</reference>
<dbReference type="GO" id="GO:0005886">
    <property type="term" value="C:plasma membrane"/>
    <property type="evidence" value="ECO:0007669"/>
    <property type="project" value="UniProtKB-SubCell"/>
</dbReference>
<dbReference type="InterPro" id="IPR000008">
    <property type="entry name" value="C2_dom"/>
</dbReference>
<dbReference type="InterPro" id="IPR011992">
    <property type="entry name" value="EF-hand-dom_pair"/>
</dbReference>
<keyword evidence="7" id="KW-0807">Transducer</keyword>
<feature type="domain" description="PI-PLC Y-box" evidence="10">
    <location>
        <begin position="199"/>
        <end position="295"/>
    </location>
</feature>
<evidence type="ECO:0000259" key="10">
    <source>
        <dbReference type="PROSITE" id="PS50008"/>
    </source>
</evidence>
<keyword evidence="6 8" id="KW-0443">Lipid metabolism</keyword>
<keyword evidence="12" id="KW-1185">Reference proteome</keyword>
<keyword evidence="8 11" id="KW-0378">Hydrolase</keyword>
<comment type="caution">
    <text evidence="11">The sequence shown here is derived from an EMBL/GenBank/DDBJ whole genome shotgun (WGS) entry which is preliminary data.</text>
</comment>
<dbReference type="GO" id="GO:0048015">
    <property type="term" value="P:phosphatidylinositol-mediated signaling"/>
    <property type="evidence" value="ECO:0007669"/>
    <property type="project" value="TreeGrafter"/>
</dbReference>
<evidence type="ECO:0000259" key="9">
    <source>
        <dbReference type="PROSITE" id="PS50004"/>
    </source>
</evidence>
<dbReference type="PROSITE" id="PS50007">
    <property type="entry name" value="PIPLC_X_DOMAIN"/>
    <property type="match status" value="1"/>
</dbReference>
<proteinExistence type="predicted"/>
<dbReference type="SMART" id="SM00149">
    <property type="entry name" value="PLCYc"/>
    <property type="match status" value="1"/>
</dbReference>
<comment type="subcellular location">
    <subcellularLocation>
        <location evidence="2">Cell membrane</location>
        <topology evidence="2">Peripheral membrane protein</topology>
    </subcellularLocation>
</comment>
<dbReference type="InterPro" id="IPR017946">
    <property type="entry name" value="PLC-like_Pdiesterase_TIM-brl"/>
</dbReference>
<dbReference type="Gene3D" id="3.20.20.190">
    <property type="entry name" value="Phosphatidylinositol (PI) phosphodiesterase"/>
    <property type="match status" value="1"/>
</dbReference>
<sequence length="571" mass="65578">MEAYSKFTGGGSYMSAKQLHRFLVEHQGAKDHTLTDLEKVVEKVLQVRKTCQEIINVDQNREQQITHDELFHFLLHDDFNGPLIAKVHHDMGAPLSHYFIYTGHNSYLTGNQLSSDCSEEPIIKALKRGVRVIELDLWPTFNKDDIKVDHGWYMKLMIKFILELLLTIVTPKRKTVTNPVSVVKCLKSISLNCELRRQSWSETTHEKASESHGTDIVRFTQKNILRVYPRAMRVKSSNLKPHIGWMYGVQMVAFNMQLYFYHCLPQQGHGKSLWLMQGMFRANGGCGYVKKPQILMQKHQCGNEFDPTWILTVKKTLKVKVYTGHGWSLDFSLSSTHFDNCSPPDFYTEKKTKVMMNDSFPVWDEEFEFSLTVPELALLLIQVKDKDPGKDDFSGQTCLPVKVPGVDDIRDLIFNLLQHFQPSLLSKVSITLWAIWKNKNDKVWNGHDATPSISVDLSNQYLAEWQSVRQVSNGQLPLTSIIQEQQWQKPAISFLKCNLDVAIFASDNSGICLCIRDDQATFIKEKTSTFGGVPKPAEAEAWTLYQTLQWTTWLGYQNVFLRVIANQLFTM</sequence>
<dbReference type="SMART" id="SM00148">
    <property type="entry name" value="PLCXc"/>
    <property type="match status" value="1"/>
</dbReference>
<dbReference type="InterPro" id="IPR035892">
    <property type="entry name" value="C2_domain_sf"/>
</dbReference>
<dbReference type="PROSITE" id="PS00018">
    <property type="entry name" value="EF_HAND_1"/>
    <property type="match status" value="1"/>
</dbReference>
<dbReference type="PANTHER" id="PTHR10336">
    <property type="entry name" value="PHOSPHOINOSITIDE-SPECIFIC PHOSPHOLIPASE C FAMILY PROTEIN"/>
    <property type="match status" value="1"/>
</dbReference>
<dbReference type="Gene3D" id="2.60.40.150">
    <property type="entry name" value="C2 domain"/>
    <property type="match status" value="1"/>
</dbReference>
<dbReference type="SMART" id="SM00239">
    <property type="entry name" value="C2"/>
    <property type="match status" value="1"/>
</dbReference>
<dbReference type="Pfam" id="PF00168">
    <property type="entry name" value="C2"/>
    <property type="match status" value="1"/>
</dbReference>
<evidence type="ECO:0000256" key="5">
    <source>
        <dbReference type="ARBA" id="ARBA00022963"/>
    </source>
</evidence>
<evidence type="ECO:0000313" key="11">
    <source>
        <dbReference type="EMBL" id="RZB67646.1"/>
    </source>
</evidence>
<evidence type="ECO:0000256" key="1">
    <source>
        <dbReference type="ARBA" id="ARBA00001195"/>
    </source>
</evidence>
<dbReference type="InterPro" id="IPR001192">
    <property type="entry name" value="PI-PLC_fam"/>
</dbReference>
<dbReference type="InterPro" id="IPR001711">
    <property type="entry name" value="PLipase_C_Pinositol-sp_Y"/>
</dbReference>
<evidence type="ECO:0000256" key="4">
    <source>
        <dbReference type="ARBA" id="ARBA00022837"/>
    </source>
</evidence>
<protein>
    <recommendedName>
        <fullName evidence="3 8">Phosphoinositide phospholipase C</fullName>
        <ecNumber evidence="3 8">3.1.4.11</ecNumber>
    </recommendedName>
</protein>
<keyword evidence="4" id="KW-0106">Calcium</keyword>
<dbReference type="CDD" id="cd00275">
    <property type="entry name" value="C2_PLC_like"/>
    <property type="match status" value="1"/>
</dbReference>
<dbReference type="EMBL" id="QZWG01000014">
    <property type="protein sequence ID" value="RZB67646.1"/>
    <property type="molecule type" value="Genomic_DNA"/>
</dbReference>
<evidence type="ECO:0000256" key="3">
    <source>
        <dbReference type="ARBA" id="ARBA00012368"/>
    </source>
</evidence>
<dbReference type="PROSITE" id="PS50004">
    <property type="entry name" value="C2"/>
    <property type="match status" value="1"/>
</dbReference>